<dbReference type="InterPro" id="IPR003593">
    <property type="entry name" value="AAA+_ATPase"/>
</dbReference>
<name>A0A7G2CNF1_9TRYP</name>
<dbReference type="AlphaFoldDB" id="A0A7G2CNF1"/>
<dbReference type="SMART" id="SM00382">
    <property type="entry name" value="AAA"/>
    <property type="match status" value="1"/>
</dbReference>
<dbReference type="PANTHER" id="PTHR10887:SF495">
    <property type="entry name" value="HELICASE SENATAXIN ISOFORM X1-RELATED"/>
    <property type="match status" value="1"/>
</dbReference>
<keyword evidence="4" id="KW-1185">Reference proteome</keyword>
<feature type="domain" description="AAA+ ATPase" evidence="2">
    <location>
        <begin position="428"/>
        <end position="627"/>
    </location>
</feature>
<dbReference type="EMBL" id="LR877161">
    <property type="protein sequence ID" value="CAD2220451.1"/>
    <property type="molecule type" value="Genomic_DNA"/>
</dbReference>
<proteinExistence type="predicted"/>
<organism evidence="3 4">
    <name type="scientific">Angomonas deanei</name>
    <dbReference type="NCBI Taxonomy" id="59799"/>
    <lineage>
        <taxon>Eukaryota</taxon>
        <taxon>Discoba</taxon>
        <taxon>Euglenozoa</taxon>
        <taxon>Kinetoplastea</taxon>
        <taxon>Metakinetoplastina</taxon>
        <taxon>Trypanosomatida</taxon>
        <taxon>Trypanosomatidae</taxon>
        <taxon>Strigomonadinae</taxon>
        <taxon>Angomonas</taxon>
    </lineage>
</organism>
<dbReference type="InterPro" id="IPR045055">
    <property type="entry name" value="DNA2/NAM7-like"/>
</dbReference>
<accession>A0A7G2CNF1</accession>
<evidence type="ECO:0000313" key="4">
    <source>
        <dbReference type="Proteomes" id="UP000515908"/>
    </source>
</evidence>
<evidence type="ECO:0000259" key="2">
    <source>
        <dbReference type="SMART" id="SM00382"/>
    </source>
</evidence>
<dbReference type="PANTHER" id="PTHR10887">
    <property type="entry name" value="DNA2/NAM7 HELICASE FAMILY"/>
    <property type="match status" value="1"/>
</dbReference>
<dbReference type="Proteomes" id="UP000515908">
    <property type="component" value="Chromosome 17"/>
</dbReference>
<dbReference type="SUPFAM" id="SSF52540">
    <property type="entry name" value="P-loop containing nucleoside triphosphate hydrolases"/>
    <property type="match status" value="1"/>
</dbReference>
<dbReference type="InterPro" id="IPR027417">
    <property type="entry name" value="P-loop_NTPase"/>
</dbReference>
<dbReference type="OrthoDB" id="273495at2759"/>
<dbReference type="Gene3D" id="3.40.50.300">
    <property type="entry name" value="P-loop containing nucleotide triphosphate hydrolases"/>
    <property type="match status" value="2"/>
</dbReference>
<dbReference type="InterPro" id="IPR041679">
    <property type="entry name" value="DNA2/NAM7-like_C"/>
</dbReference>
<evidence type="ECO:0000313" key="3">
    <source>
        <dbReference type="EMBL" id="CAD2220451.1"/>
    </source>
</evidence>
<sequence length="787" mass="88464">MKEKKKNKEQPPRTFLYALQRANRTTLERLMIELALRTNVTGESAIIHDICALSEVPALPDIFVSQKKSSANLEQENLFFTTAAGAAGHHYGEASRVYQESFFPHIALKLRCEVYSSVSRWADRCAQSAPDYDETDRSSYGEQYPLPATLAKETYKAYLKKTPADKWGGKRKNAFMRLSLLVDEEAGVCKTMHNHRQLQEETPRFLSYNNIVLLLLPLSTFLPRFLQYQSQKTGRSQRDLQDEIPPVWEALGCYPHLAVVQGVKRNKVSLSLLRRPSPIVVGPITKEEGESPEESPFFMEDIADFLTAFYARGVPLYVKWLGSLNSTFTTLSAIRDVHHTEYAPTIYDPTVTADVSESFYSIMDFYLASKVLQRVRNRLLLGASLNDWQVKAVAGVLYAVKPSWDRCPPLTAEDDRHKQGRSFELTATPQLLIIEGPPGTGKTQTIASLVLNVLLHTPGARILICAPSNCAVDEALLRIKRLQATLKKEDTTHLSPSSLMQVHNVVNASVLRVGVRESTDPKVLGLVPPVFLDDMVEYHAAKRYMNMQQKREIIAASSVVCSTLGSLNQVSRHGQTFDVVIIDEASQATEADALQGVILATEKCVLVGDSRQLQPTVMCKQASVHGLKRSLSVRLMRNHHLSFVLRTQYRMHPDIAAFPNHYIYNDALENAPVVTERNVLPPKLNPKKMTIAHKLSVAPRFGFVNVRSIMQKDERHSFLNKGEAKALLLHLRQLREYLQLSWEEYGKQVGVITFYKAQRGVPLLHHEQGGESVYSGGHRGQLSRKGE</sequence>
<reference evidence="3 4" key="1">
    <citation type="submission" date="2020-08" db="EMBL/GenBank/DDBJ databases">
        <authorList>
            <person name="Newling K."/>
            <person name="Davey J."/>
            <person name="Forrester S."/>
        </authorList>
    </citation>
    <scope>NUCLEOTIDE SEQUENCE [LARGE SCALE GENOMIC DNA]</scope>
    <source>
        <strain evidence="4">Crithidia deanei Carvalho (ATCC PRA-265)</strain>
    </source>
</reference>
<feature type="region of interest" description="Disordered" evidence="1">
    <location>
        <begin position="768"/>
        <end position="787"/>
    </location>
</feature>
<dbReference type="VEuPathDB" id="TriTrypDB:ADEAN_000797300"/>
<gene>
    <name evidence="3" type="ORF">ADEAN_000797300</name>
</gene>
<dbReference type="Pfam" id="PF13087">
    <property type="entry name" value="AAA_12"/>
    <property type="match status" value="1"/>
</dbReference>
<dbReference type="GO" id="GO:0004386">
    <property type="term" value="F:helicase activity"/>
    <property type="evidence" value="ECO:0007669"/>
    <property type="project" value="InterPro"/>
</dbReference>
<dbReference type="InterPro" id="IPR041677">
    <property type="entry name" value="DNA2/NAM7_AAA_11"/>
</dbReference>
<protein>
    <submittedName>
        <fullName evidence="3">Type III restriction enzyme, res subunit/AAA domain containing protein, putative</fullName>
    </submittedName>
</protein>
<dbReference type="Pfam" id="PF13086">
    <property type="entry name" value="AAA_11"/>
    <property type="match status" value="2"/>
</dbReference>
<evidence type="ECO:0000256" key="1">
    <source>
        <dbReference type="SAM" id="MobiDB-lite"/>
    </source>
</evidence>